<comment type="subcellular location">
    <subcellularLocation>
        <location evidence="1">Cell membrane</location>
        <topology evidence="1">Multi-pass membrane protein</topology>
    </subcellularLocation>
</comment>
<dbReference type="EMBL" id="JAATJV010356140">
    <property type="protein sequence ID" value="MBZ3879312.1"/>
    <property type="molecule type" value="Genomic_DNA"/>
</dbReference>
<evidence type="ECO:0000256" key="5">
    <source>
        <dbReference type="ARBA" id="ARBA00022725"/>
    </source>
</evidence>
<feature type="transmembrane region" description="Helical" evidence="11">
    <location>
        <begin position="144"/>
        <end position="167"/>
    </location>
</feature>
<comment type="caution">
    <text evidence="13">The sequence shown here is derived from an EMBL/GenBank/DDBJ whole genome shotgun (WGS) entry which is preliminary data.</text>
</comment>
<gene>
    <name evidence="13" type="ORF">SUZIE_152310</name>
</gene>
<proteinExistence type="predicted"/>
<keyword evidence="6 11" id="KW-1133">Transmembrane helix</keyword>
<feature type="transmembrane region" description="Helical" evidence="11">
    <location>
        <begin position="28"/>
        <end position="49"/>
    </location>
</feature>
<keyword evidence="9 13" id="KW-0675">Receptor</keyword>
<dbReference type="PANTHER" id="PTHR48001">
    <property type="entry name" value="OLFACTORY RECEPTOR"/>
    <property type="match status" value="1"/>
</dbReference>
<keyword evidence="7" id="KW-0297">G-protein coupled receptor</keyword>
<evidence type="ECO:0000256" key="11">
    <source>
        <dbReference type="SAM" id="Phobius"/>
    </source>
</evidence>
<feature type="transmembrane region" description="Helical" evidence="11">
    <location>
        <begin position="260"/>
        <end position="280"/>
    </location>
</feature>
<keyword evidence="2" id="KW-1003">Cell membrane</keyword>
<accession>A0AA41MWV5</accession>
<organism evidence="13 14">
    <name type="scientific">Sciurus carolinensis</name>
    <name type="common">Eastern gray squirrel</name>
    <dbReference type="NCBI Taxonomy" id="30640"/>
    <lineage>
        <taxon>Eukaryota</taxon>
        <taxon>Metazoa</taxon>
        <taxon>Chordata</taxon>
        <taxon>Craniata</taxon>
        <taxon>Vertebrata</taxon>
        <taxon>Euteleostomi</taxon>
        <taxon>Mammalia</taxon>
        <taxon>Eutheria</taxon>
        <taxon>Euarchontoglires</taxon>
        <taxon>Glires</taxon>
        <taxon>Rodentia</taxon>
        <taxon>Sciuromorpha</taxon>
        <taxon>Sciuridae</taxon>
        <taxon>Sciurinae</taxon>
        <taxon>Sciurini</taxon>
        <taxon>Sciurus</taxon>
    </lineage>
</organism>
<evidence type="ECO:0000256" key="1">
    <source>
        <dbReference type="ARBA" id="ARBA00004651"/>
    </source>
</evidence>
<reference evidence="13" key="1">
    <citation type="submission" date="2020-03" db="EMBL/GenBank/DDBJ databases">
        <title>Studies in the Genomics of Life Span.</title>
        <authorList>
            <person name="Glass D."/>
        </authorList>
    </citation>
    <scope>NUCLEOTIDE SEQUENCE</scope>
    <source>
        <strain evidence="13">SUZIE</strain>
        <tissue evidence="13">Muscle</tissue>
    </source>
</reference>
<dbReference type="GO" id="GO:0004930">
    <property type="term" value="F:G protein-coupled receptor activity"/>
    <property type="evidence" value="ECO:0007669"/>
    <property type="project" value="UniProtKB-KW"/>
</dbReference>
<dbReference type="InterPro" id="IPR000276">
    <property type="entry name" value="GPCR_Rhodpsn"/>
</dbReference>
<keyword evidence="4 11" id="KW-0812">Transmembrane</keyword>
<dbReference type="PRINTS" id="PR00245">
    <property type="entry name" value="OLFACTORYR"/>
</dbReference>
<name>A0AA41MWV5_SCICA</name>
<keyword evidence="3" id="KW-0716">Sensory transduction</keyword>
<evidence type="ECO:0000256" key="4">
    <source>
        <dbReference type="ARBA" id="ARBA00022692"/>
    </source>
</evidence>
<evidence type="ECO:0000256" key="9">
    <source>
        <dbReference type="ARBA" id="ARBA00023170"/>
    </source>
</evidence>
<feature type="domain" description="G-protein coupled receptors family 1 profile" evidence="12">
    <location>
        <begin position="159"/>
        <end position="326"/>
    </location>
</feature>
<evidence type="ECO:0000256" key="10">
    <source>
        <dbReference type="ARBA" id="ARBA00023224"/>
    </source>
</evidence>
<dbReference type="InterPro" id="IPR000725">
    <property type="entry name" value="Olfact_rcpt"/>
</dbReference>
<dbReference type="AlphaFoldDB" id="A0AA41MWV5"/>
<dbReference type="FunFam" id="1.20.1070.10:FF:000410">
    <property type="entry name" value="Olfactory receptor 1348"/>
    <property type="match status" value="1"/>
</dbReference>
<evidence type="ECO:0000256" key="6">
    <source>
        <dbReference type="ARBA" id="ARBA00022989"/>
    </source>
</evidence>
<evidence type="ECO:0000313" key="13">
    <source>
        <dbReference type="EMBL" id="MBZ3879312.1"/>
    </source>
</evidence>
<sequence>MYLATVLGNLIIILATISDSHLHMPMYFFLSNLSFVDICFISTTVPKMLVNIQTRSKAITYKSCVTQMYFFLLFAGLDIILLIIMAYDRFVAICHPLHFPVIMNPRVFSLSLGSQMDHMEQGNGTQISEFLLLGFSEEPGLQPFLLGLFLSMYLITTFGKLLIICAITLDSKLHTPMYFFLINLSFSDIFLTSTTVPKMLVNMQTQSKVMSFEGCLMQLHFFIVFASLENFLLAVMAYDCFVAICCPLHYTVIMNPPRCVLMVVVSWILSLLHAFLQSLMVLRLSFYTDLEIPHFFCELNQVVQLACSDTFPNDLVMYVTFTPTPR</sequence>
<dbReference type="Proteomes" id="UP001166674">
    <property type="component" value="Unassembled WGS sequence"/>
</dbReference>
<feature type="domain" description="G-protein coupled receptors family 1 profile" evidence="12">
    <location>
        <begin position="8"/>
        <end position="106"/>
    </location>
</feature>
<dbReference type="GO" id="GO:0004984">
    <property type="term" value="F:olfactory receptor activity"/>
    <property type="evidence" value="ECO:0007669"/>
    <property type="project" value="InterPro"/>
</dbReference>
<keyword evidence="8 11" id="KW-0472">Membrane</keyword>
<keyword evidence="5" id="KW-0552">Olfaction</keyword>
<evidence type="ECO:0000313" key="14">
    <source>
        <dbReference type="Proteomes" id="UP001166674"/>
    </source>
</evidence>
<evidence type="ECO:0000256" key="2">
    <source>
        <dbReference type="ARBA" id="ARBA00022475"/>
    </source>
</evidence>
<dbReference type="Gene3D" id="1.20.1070.10">
    <property type="entry name" value="Rhodopsin 7-helix transmembrane proteins"/>
    <property type="match status" value="2"/>
</dbReference>
<keyword evidence="10" id="KW-0807">Transducer</keyword>
<dbReference type="InterPro" id="IPR017452">
    <property type="entry name" value="GPCR_Rhodpsn_7TM"/>
</dbReference>
<dbReference type="Pfam" id="PF13853">
    <property type="entry name" value="7tm_4"/>
    <property type="match status" value="1"/>
</dbReference>
<keyword evidence="14" id="KW-1185">Reference proteome</keyword>
<evidence type="ECO:0000259" key="12">
    <source>
        <dbReference type="PROSITE" id="PS50262"/>
    </source>
</evidence>
<evidence type="ECO:0000256" key="7">
    <source>
        <dbReference type="ARBA" id="ARBA00023040"/>
    </source>
</evidence>
<dbReference type="PROSITE" id="PS50262">
    <property type="entry name" value="G_PROTEIN_RECEP_F1_2"/>
    <property type="match status" value="2"/>
</dbReference>
<evidence type="ECO:0000256" key="8">
    <source>
        <dbReference type="ARBA" id="ARBA00023136"/>
    </source>
</evidence>
<dbReference type="PRINTS" id="PR00237">
    <property type="entry name" value="GPCRRHODOPSN"/>
</dbReference>
<feature type="transmembrane region" description="Helical" evidence="11">
    <location>
        <begin position="69"/>
        <end position="87"/>
    </location>
</feature>
<evidence type="ECO:0000256" key="3">
    <source>
        <dbReference type="ARBA" id="ARBA00022606"/>
    </source>
</evidence>
<protein>
    <submittedName>
        <fullName evidence="13">Olfactory receptor 7A5</fullName>
    </submittedName>
</protein>
<dbReference type="SUPFAM" id="SSF81321">
    <property type="entry name" value="Family A G protein-coupled receptor-like"/>
    <property type="match status" value="2"/>
</dbReference>
<feature type="transmembrane region" description="Helical" evidence="11">
    <location>
        <begin position="179"/>
        <end position="201"/>
    </location>
</feature>
<dbReference type="FunFam" id="1.20.1070.10:FF:000009">
    <property type="entry name" value="Olfactory receptor"/>
    <property type="match status" value="1"/>
</dbReference>
<dbReference type="Pfam" id="PF00001">
    <property type="entry name" value="7tm_1"/>
    <property type="match status" value="1"/>
</dbReference>
<feature type="transmembrane region" description="Helical" evidence="11">
    <location>
        <begin position="221"/>
        <end position="248"/>
    </location>
</feature>
<dbReference type="GO" id="GO:0005886">
    <property type="term" value="C:plasma membrane"/>
    <property type="evidence" value="ECO:0007669"/>
    <property type="project" value="UniProtKB-SubCell"/>
</dbReference>